<keyword evidence="3 7" id="KW-0812">Transmembrane</keyword>
<dbReference type="AlphaFoldDB" id="A0A8S1ILD7"/>
<accession>A0A8S1ILD7</accession>
<reference evidence="8" key="1">
    <citation type="submission" date="2020-12" db="EMBL/GenBank/DDBJ databases">
        <authorList>
            <person name="Iha C."/>
        </authorList>
    </citation>
    <scope>NUCLEOTIDE SEQUENCE</scope>
</reference>
<dbReference type="HAMAP" id="MF_00396">
    <property type="entry name" value="Cytb6_f_PetM"/>
    <property type="match status" value="1"/>
</dbReference>
<comment type="caution">
    <text evidence="8">The sequence shown here is derived from an EMBL/GenBank/DDBJ whole genome shotgun (WGS) entry which is preliminary data.</text>
</comment>
<dbReference type="SUPFAM" id="SSF103441">
    <property type="entry name" value="PetM subunit of the cytochrome b6f complex"/>
    <property type="match status" value="1"/>
</dbReference>
<protein>
    <submittedName>
        <fullName evidence="8">Uncharacterized protein</fullName>
    </submittedName>
</protein>
<gene>
    <name evidence="8" type="ORF">OSTQU699_LOCUS1139</name>
</gene>
<proteinExistence type="inferred from homology"/>
<comment type="subcellular location">
    <subcellularLocation>
        <location evidence="1">Membrane</location>
        <topology evidence="1">Single-pass membrane protein</topology>
    </subcellularLocation>
</comment>
<evidence type="ECO:0000256" key="7">
    <source>
        <dbReference type="SAM" id="Phobius"/>
    </source>
</evidence>
<evidence type="ECO:0000256" key="5">
    <source>
        <dbReference type="ARBA" id="ARBA00022989"/>
    </source>
</evidence>
<evidence type="ECO:0000256" key="3">
    <source>
        <dbReference type="ARBA" id="ARBA00022692"/>
    </source>
</evidence>
<keyword evidence="6 7" id="KW-0472">Membrane</keyword>
<dbReference type="InterPro" id="IPR012595">
    <property type="entry name" value="PetM_cyt_b6/f_cplx_su7"/>
</dbReference>
<dbReference type="GO" id="GO:0016020">
    <property type="term" value="C:membrane"/>
    <property type="evidence" value="ECO:0007669"/>
    <property type="project" value="UniProtKB-SubCell"/>
</dbReference>
<dbReference type="GO" id="GO:0009512">
    <property type="term" value="C:cytochrome b6f complex"/>
    <property type="evidence" value="ECO:0007669"/>
    <property type="project" value="InterPro"/>
</dbReference>
<keyword evidence="4" id="KW-0249">Electron transport</keyword>
<keyword evidence="9" id="KW-1185">Reference proteome</keyword>
<name>A0A8S1ILD7_9CHLO</name>
<dbReference type="Pfam" id="PF08041">
    <property type="entry name" value="PetM"/>
    <property type="match status" value="1"/>
</dbReference>
<dbReference type="OrthoDB" id="1926597at2759"/>
<organism evidence="8 9">
    <name type="scientific">Ostreobium quekettii</name>
    <dbReference type="NCBI Taxonomy" id="121088"/>
    <lineage>
        <taxon>Eukaryota</taxon>
        <taxon>Viridiplantae</taxon>
        <taxon>Chlorophyta</taxon>
        <taxon>core chlorophytes</taxon>
        <taxon>Ulvophyceae</taxon>
        <taxon>TCBD clade</taxon>
        <taxon>Bryopsidales</taxon>
        <taxon>Ostreobineae</taxon>
        <taxon>Ostreobiaceae</taxon>
        <taxon>Ostreobium</taxon>
    </lineage>
</organism>
<sequence>MASTTNCKAYAPCASKPVGQGNRHSLRGCCSARLSAFRRADPTVTQFVTGSQSLRLTTPCGVGKTALQSTNFIEVAQLAEVETGLIFKVAGILFGITLVGLAIGFVLLRVESLVEEKKIKL</sequence>
<evidence type="ECO:0000256" key="1">
    <source>
        <dbReference type="ARBA" id="ARBA00004167"/>
    </source>
</evidence>
<keyword evidence="2" id="KW-0813">Transport</keyword>
<feature type="transmembrane region" description="Helical" evidence="7">
    <location>
        <begin position="85"/>
        <end position="108"/>
    </location>
</feature>
<evidence type="ECO:0000256" key="2">
    <source>
        <dbReference type="ARBA" id="ARBA00022448"/>
    </source>
</evidence>
<dbReference type="Proteomes" id="UP000708148">
    <property type="component" value="Unassembled WGS sequence"/>
</dbReference>
<dbReference type="EMBL" id="CAJHUC010000389">
    <property type="protein sequence ID" value="CAD7695778.1"/>
    <property type="molecule type" value="Genomic_DNA"/>
</dbReference>
<evidence type="ECO:0000256" key="4">
    <source>
        <dbReference type="ARBA" id="ARBA00022982"/>
    </source>
</evidence>
<evidence type="ECO:0000313" key="8">
    <source>
        <dbReference type="EMBL" id="CAD7695778.1"/>
    </source>
</evidence>
<keyword evidence="5 7" id="KW-1133">Transmembrane helix</keyword>
<evidence type="ECO:0000313" key="9">
    <source>
        <dbReference type="Proteomes" id="UP000708148"/>
    </source>
</evidence>
<evidence type="ECO:0000256" key="6">
    <source>
        <dbReference type="ARBA" id="ARBA00023136"/>
    </source>
</evidence>